<dbReference type="Pfam" id="PF22060">
    <property type="entry name" value="Cep192_D1"/>
    <property type="match status" value="1"/>
</dbReference>
<feature type="compositionally biased region" description="Polar residues" evidence="1">
    <location>
        <begin position="778"/>
        <end position="788"/>
    </location>
</feature>
<gene>
    <name evidence="5" type="primary">20200604</name>
    <name evidence="4" type="ORF">HELRODRAFT_164551</name>
</gene>
<feature type="region of interest" description="Disordered" evidence="1">
    <location>
        <begin position="1"/>
        <end position="28"/>
    </location>
</feature>
<feature type="compositionally biased region" description="Polar residues" evidence="1">
    <location>
        <begin position="718"/>
        <end position="746"/>
    </location>
</feature>
<name>T1EVK4_HELRO</name>
<feature type="compositionally biased region" description="Basic and acidic residues" evidence="1">
    <location>
        <begin position="646"/>
        <end position="660"/>
    </location>
</feature>
<organism evidence="5 6">
    <name type="scientific">Helobdella robusta</name>
    <name type="common">Californian leech</name>
    <dbReference type="NCBI Taxonomy" id="6412"/>
    <lineage>
        <taxon>Eukaryota</taxon>
        <taxon>Metazoa</taxon>
        <taxon>Spiralia</taxon>
        <taxon>Lophotrochozoa</taxon>
        <taxon>Annelida</taxon>
        <taxon>Clitellata</taxon>
        <taxon>Hirudinea</taxon>
        <taxon>Rhynchobdellida</taxon>
        <taxon>Glossiphoniidae</taxon>
        <taxon>Helobdella</taxon>
    </lineage>
</organism>
<dbReference type="Proteomes" id="UP000015101">
    <property type="component" value="Unassembled WGS sequence"/>
</dbReference>
<dbReference type="EnsemblMetazoa" id="HelroT164551">
    <property type="protein sequence ID" value="HelroP164551"/>
    <property type="gene ID" value="HelroG164551"/>
</dbReference>
<dbReference type="HOGENOM" id="CLU_257341_0_0_1"/>
<reference evidence="6" key="1">
    <citation type="submission" date="2012-12" db="EMBL/GenBank/DDBJ databases">
        <authorList>
            <person name="Hellsten U."/>
            <person name="Grimwood J."/>
            <person name="Chapman J.A."/>
            <person name="Shapiro H."/>
            <person name="Aerts A."/>
            <person name="Otillar R.P."/>
            <person name="Terry A.Y."/>
            <person name="Boore J.L."/>
            <person name="Simakov O."/>
            <person name="Marletaz F."/>
            <person name="Cho S.-J."/>
            <person name="Edsinger-Gonzales E."/>
            <person name="Havlak P."/>
            <person name="Kuo D.-H."/>
            <person name="Larsson T."/>
            <person name="Lv J."/>
            <person name="Arendt D."/>
            <person name="Savage R."/>
            <person name="Osoegawa K."/>
            <person name="de Jong P."/>
            <person name="Lindberg D.R."/>
            <person name="Seaver E.C."/>
            <person name="Weisblat D.A."/>
            <person name="Putnam N.H."/>
            <person name="Grigoriev I.V."/>
            <person name="Rokhsar D.S."/>
        </authorList>
    </citation>
    <scope>NUCLEOTIDE SEQUENCE</scope>
</reference>
<reference evidence="4 6" key="2">
    <citation type="journal article" date="2013" name="Nature">
        <title>Insights into bilaterian evolution from three spiralian genomes.</title>
        <authorList>
            <person name="Simakov O."/>
            <person name="Marletaz F."/>
            <person name="Cho S.J."/>
            <person name="Edsinger-Gonzales E."/>
            <person name="Havlak P."/>
            <person name="Hellsten U."/>
            <person name="Kuo D.H."/>
            <person name="Larsson T."/>
            <person name="Lv J."/>
            <person name="Arendt D."/>
            <person name="Savage R."/>
            <person name="Osoegawa K."/>
            <person name="de Jong P."/>
            <person name="Grimwood J."/>
            <person name="Chapman J.A."/>
            <person name="Shapiro H."/>
            <person name="Aerts A."/>
            <person name="Otillar R.P."/>
            <person name="Terry A.Y."/>
            <person name="Boore J.L."/>
            <person name="Grigoriev I.V."/>
            <person name="Lindberg D.R."/>
            <person name="Seaver E.C."/>
            <person name="Weisblat D.A."/>
            <person name="Putnam N.H."/>
            <person name="Rokhsar D.S."/>
        </authorList>
    </citation>
    <scope>NUCLEOTIDE SEQUENCE</scope>
</reference>
<dbReference type="RefSeq" id="XP_009027707.1">
    <property type="nucleotide sequence ID" value="XM_009029459.1"/>
</dbReference>
<dbReference type="GO" id="GO:0090222">
    <property type="term" value="P:centrosome-templated microtubule nucleation"/>
    <property type="evidence" value="ECO:0007669"/>
    <property type="project" value="InterPro"/>
</dbReference>
<dbReference type="KEGG" id="hro:HELRODRAFT_164551"/>
<feature type="compositionally biased region" description="Low complexity" evidence="1">
    <location>
        <begin position="1"/>
        <end position="16"/>
    </location>
</feature>
<dbReference type="InterPro" id="IPR039103">
    <property type="entry name" value="Spd-2/CEP192"/>
</dbReference>
<dbReference type="GO" id="GO:0071539">
    <property type="term" value="P:protein localization to centrosome"/>
    <property type="evidence" value="ECO:0000318"/>
    <property type="project" value="GO_Central"/>
</dbReference>
<dbReference type="GO" id="GO:0090307">
    <property type="term" value="P:mitotic spindle assembly"/>
    <property type="evidence" value="ECO:0000318"/>
    <property type="project" value="GO_Central"/>
</dbReference>
<dbReference type="InterPro" id="IPR054085">
    <property type="entry name" value="Cep192-like_D1"/>
</dbReference>
<dbReference type="PANTHER" id="PTHR16029:SF11">
    <property type="entry name" value="CENTROSOMAL PROTEIN OF 192 KDA"/>
    <property type="match status" value="1"/>
</dbReference>
<feature type="domain" description="Cep192-like" evidence="2">
    <location>
        <begin position="829"/>
        <end position="933"/>
    </location>
</feature>
<protein>
    <submittedName>
        <fullName evidence="4 5">Uncharacterized protein</fullName>
    </submittedName>
</protein>
<evidence type="ECO:0000259" key="2">
    <source>
        <dbReference type="Pfam" id="PF22060"/>
    </source>
</evidence>
<proteinExistence type="predicted"/>
<evidence type="ECO:0000313" key="5">
    <source>
        <dbReference type="EnsemblMetazoa" id="HelroP164551"/>
    </source>
</evidence>
<feature type="domain" description="Cep192-like" evidence="3">
    <location>
        <begin position="1029"/>
        <end position="1119"/>
    </location>
</feature>
<dbReference type="GeneID" id="20200604"/>
<feature type="compositionally biased region" description="Basic residues" evidence="1">
    <location>
        <begin position="695"/>
        <end position="704"/>
    </location>
</feature>
<dbReference type="Pfam" id="PF22064">
    <property type="entry name" value="Cep192_D2"/>
    <property type="match status" value="1"/>
</dbReference>
<evidence type="ECO:0000313" key="4">
    <source>
        <dbReference type="EMBL" id="ESN94668.1"/>
    </source>
</evidence>
<dbReference type="InterPro" id="IPR054086">
    <property type="entry name" value="Cep192-like_D2"/>
</dbReference>
<feature type="compositionally biased region" description="Basic and acidic residues" evidence="1">
    <location>
        <begin position="705"/>
        <end position="715"/>
    </location>
</feature>
<feature type="region of interest" description="Disordered" evidence="1">
    <location>
        <begin position="646"/>
        <end position="746"/>
    </location>
</feature>
<dbReference type="EMBL" id="KB097571">
    <property type="protein sequence ID" value="ESN94668.1"/>
    <property type="molecule type" value="Genomic_DNA"/>
</dbReference>
<accession>T1EVK4</accession>
<dbReference type="GO" id="GO:0005814">
    <property type="term" value="C:centriole"/>
    <property type="evidence" value="ECO:0000318"/>
    <property type="project" value="GO_Central"/>
</dbReference>
<dbReference type="CTD" id="20200604"/>
<dbReference type="GO" id="GO:0000242">
    <property type="term" value="C:pericentriolar material"/>
    <property type="evidence" value="ECO:0000318"/>
    <property type="project" value="GO_Central"/>
</dbReference>
<keyword evidence="6" id="KW-1185">Reference proteome</keyword>
<feature type="region of interest" description="Disordered" evidence="1">
    <location>
        <begin position="774"/>
        <end position="796"/>
    </location>
</feature>
<dbReference type="GO" id="GO:0005737">
    <property type="term" value="C:cytoplasm"/>
    <property type="evidence" value="ECO:0000318"/>
    <property type="project" value="GO_Central"/>
</dbReference>
<feature type="region of interest" description="Disordered" evidence="1">
    <location>
        <begin position="1113"/>
        <end position="1135"/>
    </location>
</feature>
<dbReference type="GO" id="GO:0007098">
    <property type="term" value="P:centrosome cycle"/>
    <property type="evidence" value="ECO:0000318"/>
    <property type="project" value="GO_Central"/>
</dbReference>
<evidence type="ECO:0000259" key="3">
    <source>
        <dbReference type="Pfam" id="PF22064"/>
    </source>
</evidence>
<dbReference type="InParanoid" id="T1EVK4"/>
<dbReference type="PANTHER" id="PTHR16029">
    <property type="entry name" value="CENTROSOMAL PROTEIN OF 192 KDA"/>
    <property type="match status" value="1"/>
</dbReference>
<dbReference type="EMBL" id="AMQM01001710">
    <property type="status" value="NOT_ANNOTATED_CDS"/>
    <property type="molecule type" value="Genomic_DNA"/>
</dbReference>
<dbReference type="GO" id="GO:0051298">
    <property type="term" value="P:centrosome duplication"/>
    <property type="evidence" value="ECO:0007669"/>
    <property type="project" value="InterPro"/>
</dbReference>
<sequence>MNMSTSSSSNNSSNNNGKHHHSNNFSTSFKSKSFSDPVLNKSSSVTCQKEALKMDNWLAKKRMIETFPDEDDVFGDDANCLLSVNSSKRSHMSINSLTDVNNTSNISNRSIRKVNNNNGSQKDNNNIINNNIINNNVINNSSSNCKSSNDDEKFFSGIAAKSLSSWKQISTNGSSTYSTGSINNDDDYDGCVDMNGFANNSEDYLEYMESLGNYMVPDYNYHCRQLSTITEASKETDKTELSRHVSLDGACLPFLKGNLSFQKNFLTSTTYHYDLNVCNHKVTNSSCNDNNDNKYDSINFNNNNYKHLNSNNIKNNNINNNRNNITNANNFPKTYKDTFMIDDTVNSKSRRKATNHGSISFSLMADSHASNMSEMINSVDFKGSISNTREYVHRPNDQAEVCNVYARETSSNSALNASSRLVAGKKVKGVSNRGKENRNLEIDKLQNKKNISPEDADLQKMEESIRWVDPKECERGSFDFLKLNDSHKNDDGNIDNSAYKVRADIVSGKTPTQTARPLMNADYIHDWLKASAEKNAKMASESFSLTESFNSNRAPASVDDDLSSESFKLCRRIHVMNIESIDSSLRTKYREIAPAKPPNSNVPALKQKEIVMPNLSVKVNQKFNEKSESLQKQCSNNVVPEREIMGKVDESSRQADESTHATKPQRGENQVHAVPIQKSPNTKRDIKTDNINNNNKKKKKKKKEKERESQTDSLDKTLVNSSQGTDNCFSSTPIKSSGTLTRLSSVSTIPPADDAVFDRMSSIGSLSTFANSDGLARPNSNKGSNHQYVNKKLNAPGSDVNIPDDDVIKRRRSMSTSQIDVCIPSSRLLQVPNELQFSEACCSLLSSIAYLPLINPSYSNNINNDNNNGAINGSKFKICDNPFTVKEKIIIEKKSEELVKIIFTPEEAGIYIGTLSLSLSFLSDDESVLARQQHKCSLHKHPYPSNANRMNNLNRVEENNNHNSNNNNNNDCYDGNYYSYNKINMAAQYDRVPLSVCLQAVAVKPKIEITAALTPNQLRSTSSSSSSSPNDVIDFGMVPLKTTMTQRIYISNKCRAAVPLRLMLRADNKSYNCFKFCTPPATSCLSNKFKTSVISTNLTAVNDKQMLQLVLSPSSSHENDHDDDDDDCGPRDAPDEQLIPVDIEFTPPAIDTKQLERYECRLEAQLNTINPHSPIVASKQLLAASALAKLHIESKHLILTFDKDTHQHQVQLRNVGLIALNVSANTEGMLFFVSPQKFCILPGDTLQLQVTCLLHLDINNNINSNNNNINNSSNNRIESFASEDRCATIATLFPVHSTPAIQQLHHHQQQQQLIINNIISNKIRDEDDDDDDEDGVGAVWTVKPSSVLLVANPVNG</sequence>
<dbReference type="STRING" id="6412.T1EVK4"/>
<evidence type="ECO:0000313" key="6">
    <source>
        <dbReference type="Proteomes" id="UP000015101"/>
    </source>
</evidence>
<reference evidence="5" key="3">
    <citation type="submission" date="2015-06" db="UniProtKB">
        <authorList>
            <consortium name="EnsemblMetazoa"/>
        </authorList>
    </citation>
    <scope>IDENTIFICATION</scope>
</reference>
<evidence type="ECO:0000256" key="1">
    <source>
        <dbReference type="SAM" id="MobiDB-lite"/>
    </source>
</evidence>